<accession>A0A8J7I1L3</accession>
<protein>
    <submittedName>
        <fullName evidence="2">Transcriptional regulator</fullName>
    </submittedName>
</protein>
<organism evidence="2 3">
    <name type="scientific">Dendronalium phyllosphericum CENA369</name>
    <dbReference type="NCBI Taxonomy" id="1725256"/>
    <lineage>
        <taxon>Bacteria</taxon>
        <taxon>Bacillati</taxon>
        <taxon>Cyanobacteriota</taxon>
        <taxon>Cyanophyceae</taxon>
        <taxon>Nostocales</taxon>
        <taxon>Nostocaceae</taxon>
        <taxon>Dendronalium</taxon>
        <taxon>Dendronalium phyllosphericum</taxon>
    </lineage>
</organism>
<dbReference type="SUPFAM" id="SSF47413">
    <property type="entry name" value="lambda repressor-like DNA-binding domains"/>
    <property type="match status" value="1"/>
</dbReference>
<keyword evidence="3" id="KW-1185">Reference proteome</keyword>
<dbReference type="CDD" id="cd00093">
    <property type="entry name" value="HTH_XRE"/>
    <property type="match status" value="1"/>
</dbReference>
<dbReference type="PROSITE" id="PS50943">
    <property type="entry name" value="HTH_CROC1"/>
    <property type="match status" value="1"/>
</dbReference>
<dbReference type="InterPro" id="IPR010982">
    <property type="entry name" value="Lambda_DNA-bd_dom_sf"/>
</dbReference>
<dbReference type="AlphaFoldDB" id="A0A8J7I1L3"/>
<dbReference type="PANTHER" id="PTHR40455">
    <property type="entry name" value="ANTITOXIN HIGA"/>
    <property type="match status" value="1"/>
</dbReference>
<dbReference type="InterPro" id="IPR039060">
    <property type="entry name" value="Antitox_HigA"/>
</dbReference>
<dbReference type="EMBL" id="JAECZA010000067">
    <property type="protein sequence ID" value="MBH8574335.1"/>
    <property type="molecule type" value="Genomic_DNA"/>
</dbReference>
<dbReference type="GO" id="GO:0006355">
    <property type="term" value="P:regulation of DNA-templated transcription"/>
    <property type="evidence" value="ECO:0007669"/>
    <property type="project" value="InterPro"/>
</dbReference>
<evidence type="ECO:0000259" key="1">
    <source>
        <dbReference type="PROSITE" id="PS50943"/>
    </source>
</evidence>
<dbReference type="InterPro" id="IPR001387">
    <property type="entry name" value="Cro/C1-type_HTH"/>
</dbReference>
<name>A0A8J7I1L3_9NOST</name>
<dbReference type="Proteomes" id="UP000662314">
    <property type="component" value="Unassembled WGS sequence"/>
</dbReference>
<dbReference type="SMART" id="SM00530">
    <property type="entry name" value="HTH_XRE"/>
    <property type="match status" value="1"/>
</dbReference>
<comment type="caution">
    <text evidence="2">The sequence shown here is derived from an EMBL/GenBank/DDBJ whole genome shotgun (WGS) entry which is preliminary data.</text>
</comment>
<feature type="domain" description="HTH cro/C1-type" evidence="1">
    <location>
        <begin position="78"/>
        <end position="131"/>
    </location>
</feature>
<dbReference type="RefSeq" id="WP_214433160.1">
    <property type="nucleotide sequence ID" value="NZ_JAECZA010000067.1"/>
</dbReference>
<sequence length="134" mass="15481">MTLTFNSEFYSQLLSEYQPRIIKTEDDNERFLEIVEELLSHPKLSPEENALLELLVKLIEDFEDKHYQLNSSTPHSRILHLMEAQDLTQNDLVEILGSNEVVDKVINGHLELNKKQAEALAKLFNVDASLFTIE</sequence>
<dbReference type="PANTHER" id="PTHR40455:SF1">
    <property type="entry name" value="ANTITOXIN HIGA"/>
    <property type="match status" value="1"/>
</dbReference>
<gene>
    <name evidence="2" type="ORF">I8752_15165</name>
</gene>
<proteinExistence type="predicted"/>
<reference evidence="2 3" key="1">
    <citation type="journal article" date="2021" name="Int. J. Syst. Evol. Microbiol.">
        <title>Amazonocrinis nigriterrae gen. nov., sp. nov., Atlanticothrix silvestris gen. nov., sp. nov. and Dendronalium phyllosphericum gen. nov., sp. nov., nostocacean cyanobacteria from Brazilian environments.</title>
        <authorList>
            <person name="Alvarenga D.O."/>
            <person name="Andreote A.P.D."/>
            <person name="Branco L.H.Z."/>
            <person name="Delbaje E."/>
            <person name="Cruz R.B."/>
            <person name="Varani A.M."/>
            <person name="Fiore M.F."/>
        </authorList>
    </citation>
    <scope>NUCLEOTIDE SEQUENCE [LARGE SCALE GENOMIC DNA]</scope>
    <source>
        <strain evidence="2 3">CENA369</strain>
    </source>
</reference>
<dbReference type="GO" id="GO:0001046">
    <property type="term" value="F:core promoter sequence-specific DNA binding"/>
    <property type="evidence" value="ECO:0007669"/>
    <property type="project" value="TreeGrafter"/>
</dbReference>
<evidence type="ECO:0000313" key="3">
    <source>
        <dbReference type="Proteomes" id="UP000662314"/>
    </source>
</evidence>
<evidence type="ECO:0000313" key="2">
    <source>
        <dbReference type="EMBL" id="MBH8574335.1"/>
    </source>
</evidence>
<dbReference type="Gene3D" id="1.10.260.40">
    <property type="entry name" value="lambda repressor-like DNA-binding domains"/>
    <property type="match status" value="1"/>
</dbReference>